<gene>
    <name evidence="2" type="ORF">AAG570_013100</name>
</gene>
<dbReference type="InterPro" id="IPR027417">
    <property type="entry name" value="P-loop_NTPase"/>
</dbReference>
<reference evidence="2 3" key="1">
    <citation type="submission" date="2024-07" db="EMBL/GenBank/DDBJ databases">
        <title>Chromosome-level genome assembly of the water stick insect Ranatra chinensis (Heteroptera: Nepidae).</title>
        <authorList>
            <person name="Liu X."/>
        </authorList>
    </citation>
    <scope>NUCLEOTIDE SEQUENCE [LARGE SCALE GENOMIC DNA]</scope>
    <source>
        <strain evidence="2">Cailab_2021Rc</strain>
        <tissue evidence="2">Muscle</tissue>
    </source>
</reference>
<proteinExistence type="predicted"/>
<name>A0ABD0YUD7_9HEMI</name>
<feature type="compositionally biased region" description="Basic and acidic residues" evidence="1">
    <location>
        <begin position="26"/>
        <end position="35"/>
    </location>
</feature>
<dbReference type="EMBL" id="JBFDAA010000008">
    <property type="protein sequence ID" value="KAL1130162.1"/>
    <property type="molecule type" value="Genomic_DNA"/>
</dbReference>
<evidence type="ECO:0000256" key="1">
    <source>
        <dbReference type="SAM" id="MobiDB-lite"/>
    </source>
</evidence>
<protein>
    <submittedName>
        <fullName evidence="2">Uncharacterized protein</fullName>
    </submittedName>
</protein>
<feature type="region of interest" description="Disordered" evidence="1">
    <location>
        <begin position="56"/>
        <end position="76"/>
    </location>
</feature>
<evidence type="ECO:0000313" key="2">
    <source>
        <dbReference type="EMBL" id="KAL1130162.1"/>
    </source>
</evidence>
<accession>A0ABD0YUD7</accession>
<feature type="compositionally biased region" description="Polar residues" evidence="1">
    <location>
        <begin position="64"/>
        <end position="75"/>
    </location>
</feature>
<feature type="region of interest" description="Disordered" evidence="1">
    <location>
        <begin position="1"/>
        <end position="44"/>
    </location>
</feature>
<keyword evidence="3" id="KW-1185">Reference proteome</keyword>
<organism evidence="2 3">
    <name type="scientific">Ranatra chinensis</name>
    <dbReference type="NCBI Taxonomy" id="642074"/>
    <lineage>
        <taxon>Eukaryota</taxon>
        <taxon>Metazoa</taxon>
        <taxon>Ecdysozoa</taxon>
        <taxon>Arthropoda</taxon>
        <taxon>Hexapoda</taxon>
        <taxon>Insecta</taxon>
        <taxon>Pterygota</taxon>
        <taxon>Neoptera</taxon>
        <taxon>Paraneoptera</taxon>
        <taxon>Hemiptera</taxon>
        <taxon>Heteroptera</taxon>
        <taxon>Panheteroptera</taxon>
        <taxon>Nepomorpha</taxon>
        <taxon>Nepidae</taxon>
        <taxon>Ranatrinae</taxon>
        <taxon>Ranatra</taxon>
    </lineage>
</organism>
<dbReference type="AlphaFoldDB" id="A0ABD0YUD7"/>
<comment type="caution">
    <text evidence="2">The sequence shown here is derived from an EMBL/GenBank/DDBJ whole genome shotgun (WGS) entry which is preliminary data.</text>
</comment>
<sequence length="646" mass="73201">MASKRRNMFHKNKTQETTEEDVLEEVLERPPRSDETVCSSPSSDWTLSSLVSEKFENLGEESKNSTNTPNQNSGNVIEFDDVANNKNNISSLVGHTIKELKQQGLSDQVRHNFENSIHDLHLKTVISKSAAKKFHCTNGDTFSNSYFDCKEDEALQRPNIHYESDAFFEGNTNGNLEDDLGGKSEKLSSSGEYSVGWQVQLLNKVISPTFSKGGNFQTSFETESNEVKDAESSTPFTISERNLLEKEMSTLFDVTKEIWHCRTVNEDYYFCSHKCHQLFRMHPNRFSRYQYPVNPPVLRICLVSTPGTGSELLARKIACELDLEYYDLEEIINDNLLPPGCLPVGMVNEHSSSAFDYYPPEIDQDLAVERLQHIRSYLACEENLPSELMDILMKPFRESKKGFIYHRFPHMTNDIEYMIKMEFYPDLIISRKIPKVFDLKWQVLVLSMVGQYSPVKGKFETTIFQNCCWFESIIWYKFSYQHICSGCLLVCDIRYQVMPCQYGSHDTNTAISTATVSTSGTSFTTVHNPLASSPRSTTPSSASATARASPIHEAECARCQEYQHTKGYCNRPPRCDRCGGGGWQVNLGMPENQGNAGDLFPSARETIPPTTRVARSIKSCKRGADLASRGGMCRLDGRGPWRRFAL</sequence>
<dbReference type="Proteomes" id="UP001558652">
    <property type="component" value="Unassembled WGS sequence"/>
</dbReference>
<dbReference type="Gene3D" id="3.40.50.300">
    <property type="entry name" value="P-loop containing nucleotide triphosphate hydrolases"/>
    <property type="match status" value="1"/>
</dbReference>
<feature type="compositionally biased region" description="Basic residues" evidence="1">
    <location>
        <begin position="1"/>
        <end position="12"/>
    </location>
</feature>
<evidence type="ECO:0000313" key="3">
    <source>
        <dbReference type="Proteomes" id="UP001558652"/>
    </source>
</evidence>